<evidence type="ECO:0000313" key="2">
    <source>
        <dbReference type="EMBL" id="TFY50141.1"/>
    </source>
</evidence>
<feature type="region of interest" description="Disordered" evidence="1">
    <location>
        <begin position="74"/>
        <end position="103"/>
    </location>
</feature>
<accession>A0A4Y9XLT0</accession>
<dbReference type="OrthoDB" id="3353448at2759"/>
<comment type="caution">
    <text evidence="2">The sequence shown here is derived from an EMBL/GenBank/DDBJ whole genome shotgun (WGS) entry which is preliminary data.</text>
</comment>
<dbReference type="Proteomes" id="UP000298327">
    <property type="component" value="Unassembled WGS sequence"/>
</dbReference>
<feature type="compositionally biased region" description="Polar residues" evidence="1">
    <location>
        <begin position="33"/>
        <end position="47"/>
    </location>
</feature>
<evidence type="ECO:0000313" key="3">
    <source>
        <dbReference type="Proteomes" id="UP000298327"/>
    </source>
</evidence>
<name>A0A4Y9XLT0_9AGAM</name>
<evidence type="ECO:0000256" key="1">
    <source>
        <dbReference type="SAM" id="MobiDB-lite"/>
    </source>
</evidence>
<reference evidence="2 3" key="1">
    <citation type="submission" date="2019-02" db="EMBL/GenBank/DDBJ databases">
        <title>Genome sequencing of the rare red list fungi Dentipellis fragilis.</title>
        <authorList>
            <person name="Buettner E."/>
            <person name="Kellner H."/>
        </authorList>
    </citation>
    <scope>NUCLEOTIDE SEQUENCE [LARGE SCALE GENOMIC DNA]</scope>
    <source>
        <strain evidence="2 3">DSM 105465</strain>
    </source>
</reference>
<dbReference type="AlphaFoldDB" id="A0A4Y9XLT0"/>
<sequence length="158" mass="17926">MFGTRRHDDHREHSTHRRSLFGRKDRDRVAGGYSTSFTRPSHSTSIPSGKALHIYHSPLSDTDTDAAPILPEAALSNPNTTHEGRKHAKRELQSMGRGNEAHVPMMTRVKRAFGIRSTPRRQRETNVDAGVRPHRGFGMGRNRGPGVDTTTRRRERHY</sequence>
<gene>
    <name evidence="2" type="ORF">EVG20_g11695</name>
</gene>
<feature type="region of interest" description="Disordered" evidence="1">
    <location>
        <begin position="1"/>
        <end position="49"/>
    </location>
</feature>
<organism evidence="2 3">
    <name type="scientific">Dentipellis fragilis</name>
    <dbReference type="NCBI Taxonomy" id="205917"/>
    <lineage>
        <taxon>Eukaryota</taxon>
        <taxon>Fungi</taxon>
        <taxon>Dikarya</taxon>
        <taxon>Basidiomycota</taxon>
        <taxon>Agaricomycotina</taxon>
        <taxon>Agaricomycetes</taxon>
        <taxon>Russulales</taxon>
        <taxon>Hericiaceae</taxon>
        <taxon>Dentipellis</taxon>
    </lineage>
</organism>
<protein>
    <submittedName>
        <fullName evidence="2">Uncharacterized protein</fullName>
    </submittedName>
</protein>
<feature type="region of interest" description="Disordered" evidence="1">
    <location>
        <begin position="119"/>
        <end position="158"/>
    </location>
</feature>
<keyword evidence="3" id="KW-1185">Reference proteome</keyword>
<proteinExistence type="predicted"/>
<dbReference type="EMBL" id="SEOQ01001981">
    <property type="protein sequence ID" value="TFY50141.1"/>
    <property type="molecule type" value="Genomic_DNA"/>
</dbReference>
<dbReference type="InterPro" id="IPR018824">
    <property type="entry name" value="Conidiation-specific_6"/>
</dbReference>
<feature type="compositionally biased region" description="Basic and acidic residues" evidence="1">
    <location>
        <begin position="1"/>
        <end position="12"/>
    </location>
</feature>
<dbReference type="Pfam" id="PF10346">
    <property type="entry name" value="Con-6"/>
    <property type="match status" value="1"/>
</dbReference>